<dbReference type="AlphaFoldDB" id="A0A8T3AFC4"/>
<accession>A0A8T3AFC4</accession>
<comment type="caution">
    <text evidence="1">The sequence shown here is derived from an EMBL/GenBank/DDBJ whole genome shotgun (WGS) entry which is preliminary data.</text>
</comment>
<sequence length="109" mass="11652">MNISDEKAYVIKSMIEAMIRTIDAFTYLADEVGGRENLIGKIMVNRLVGSSGSTWRNITGFQTYGSPHPIKFHPVGRSSCGLASGQPSPSDPKSPALTSAGYNYIVGGL</sequence>
<evidence type="ECO:0000313" key="1">
    <source>
        <dbReference type="EMBL" id="KAI0495017.1"/>
    </source>
</evidence>
<name>A0A8T3AFC4_DENNO</name>
<gene>
    <name evidence="1" type="ORF">KFK09_025164</name>
</gene>
<protein>
    <submittedName>
        <fullName evidence="1">Uncharacterized protein</fullName>
    </submittedName>
</protein>
<dbReference type="EMBL" id="JAGYWB010000017">
    <property type="protein sequence ID" value="KAI0495017.1"/>
    <property type="molecule type" value="Genomic_DNA"/>
</dbReference>
<dbReference type="OrthoDB" id="999819at2759"/>
<organism evidence="1 2">
    <name type="scientific">Dendrobium nobile</name>
    <name type="common">Orchid</name>
    <dbReference type="NCBI Taxonomy" id="94219"/>
    <lineage>
        <taxon>Eukaryota</taxon>
        <taxon>Viridiplantae</taxon>
        <taxon>Streptophyta</taxon>
        <taxon>Embryophyta</taxon>
        <taxon>Tracheophyta</taxon>
        <taxon>Spermatophyta</taxon>
        <taxon>Magnoliopsida</taxon>
        <taxon>Liliopsida</taxon>
        <taxon>Asparagales</taxon>
        <taxon>Orchidaceae</taxon>
        <taxon>Epidendroideae</taxon>
        <taxon>Malaxideae</taxon>
        <taxon>Dendrobiinae</taxon>
        <taxon>Dendrobium</taxon>
    </lineage>
</organism>
<keyword evidence="2" id="KW-1185">Reference proteome</keyword>
<dbReference type="Proteomes" id="UP000829196">
    <property type="component" value="Unassembled WGS sequence"/>
</dbReference>
<evidence type="ECO:0000313" key="2">
    <source>
        <dbReference type="Proteomes" id="UP000829196"/>
    </source>
</evidence>
<reference evidence="1" key="1">
    <citation type="journal article" date="2022" name="Front. Genet.">
        <title>Chromosome-Scale Assembly of the Dendrobium nobile Genome Provides Insights Into the Molecular Mechanism of the Biosynthesis of the Medicinal Active Ingredient of Dendrobium.</title>
        <authorList>
            <person name="Xu Q."/>
            <person name="Niu S.-C."/>
            <person name="Li K.-L."/>
            <person name="Zheng P.-J."/>
            <person name="Zhang X.-J."/>
            <person name="Jia Y."/>
            <person name="Liu Y."/>
            <person name="Niu Y.-X."/>
            <person name="Yu L.-H."/>
            <person name="Chen D.-F."/>
            <person name="Zhang G.-Q."/>
        </authorList>
    </citation>
    <scope>NUCLEOTIDE SEQUENCE</scope>
    <source>
        <tissue evidence="1">Leaf</tissue>
    </source>
</reference>
<proteinExistence type="predicted"/>